<evidence type="ECO:0000313" key="4">
    <source>
        <dbReference type="EMBL" id="KAJ8765624.1"/>
    </source>
</evidence>
<dbReference type="InterPro" id="IPR002213">
    <property type="entry name" value="UDP_glucos_trans"/>
</dbReference>
<keyword evidence="2" id="KW-0328">Glycosyltransferase</keyword>
<evidence type="ECO:0000256" key="2">
    <source>
        <dbReference type="ARBA" id="ARBA00022676"/>
    </source>
</evidence>
<organism evidence="4 5">
    <name type="scientific">Erythroxylum novogranatense</name>
    <dbReference type="NCBI Taxonomy" id="1862640"/>
    <lineage>
        <taxon>Eukaryota</taxon>
        <taxon>Viridiplantae</taxon>
        <taxon>Streptophyta</taxon>
        <taxon>Embryophyta</taxon>
        <taxon>Tracheophyta</taxon>
        <taxon>Spermatophyta</taxon>
        <taxon>Magnoliopsida</taxon>
        <taxon>eudicotyledons</taxon>
        <taxon>Gunneridae</taxon>
        <taxon>Pentapetalae</taxon>
        <taxon>rosids</taxon>
        <taxon>fabids</taxon>
        <taxon>Malpighiales</taxon>
        <taxon>Erythroxylaceae</taxon>
        <taxon>Erythroxylum</taxon>
    </lineage>
</organism>
<name>A0AAV8THE0_9ROSI</name>
<accession>A0AAV8THE0</accession>
<reference evidence="4 5" key="1">
    <citation type="submission" date="2021-09" db="EMBL/GenBank/DDBJ databases">
        <title>Genomic insights and catalytic innovation underlie evolution of tropane alkaloids biosynthesis.</title>
        <authorList>
            <person name="Wang Y.-J."/>
            <person name="Tian T."/>
            <person name="Huang J.-P."/>
            <person name="Huang S.-X."/>
        </authorList>
    </citation>
    <scope>NUCLEOTIDE SEQUENCE [LARGE SCALE GENOMIC DNA]</scope>
    <source>
        <strain evidence="4">KIB-2018</strain>
        <tissue evidence="4">Leaf</tissue>
    </source>
</reference>
<comment type="similarity">
    <text evidence="1">Belongs to the UDP-glycosyltransferase family.</text>
</comment>
<proteinExistence type="inferred from homology"/>
<dbReference type="GO" id="GO:0008194">
    <property type="term" value="F:UDP-glycosyltransferase activity"/>
    <property type="evidence" value="ECO:0007669"/>
    <property type="project" value="InterPro"/>
</dbReference>
<evidence type="ECO:0000313" key="5">
    <source>
        <dbReference type="Proteomes" id="UP001159364"/>
    </source>
</evidence>
<dbReference type="CDD" id="cd03784">
    <property type="entry name" value="GT1_Gtf-like"/>
    <property type="match status" value="1"/>
</dbReference>
<sequence>MFPWLAFGHMIPYLELAKLRAQKGHKITFFSTPRNIDRLPKIPSDLVPPEATTDVPYNIILYLKLALDGLKEQVSKFLGTLSPDWVLYDFTHYWMPEIATSLDISKAFFSIYLAAMISVVKPPNEPKNRTKAEDYMVPTKWVPLETTTVFRLLEIRRIMDVRTRMVEELHGKPFIPVGVLLTTECNDGEEETRTWRSMKEGLDKQEKGSVVYVAFGSEAKPSQEELTETALGLELSGFAFFWVLRKRRGLADPEVIELPEAFEERTKERGAVYTSWAPQLKILAHDSIGGFLTHSGWSSVVEALEHERPLILRTYLADQGINARVLEEKKMGYLIPRNEIDRSFIRDTVAELVRLVMLEKEGKYREKIKEMKDLLCDS</sequence>
<evidence type="ECO:0000256" key="3">
    <source>
        <dbReference type="ARBA" id="ARBA00022679"/>
    </source>
</evidence>
<dbReference type="Gene3D" id="3.40.50.2000">
    <property type="entry name" value="Glycogen Phosphorylase B"/>
    <property type="match status" value="3"/>
</dbReference>
<comment type="caution">
    <text evidence="4">The sequence shown here is derived from an EMBL/GenBank/DDBJ whole genome shotgun (WGS) entry which is preliminary data.</text>
</comment>
<dbReference type="PANTHER" id="PTHR48045">
    <property type="entry name" value="UDP-GLYCOSYLTRANSFERASE 72B1"/>
    <property type="match status" value="1"/>
</dbReference>
<dbReference type="AlphaFoldDB" id="A0AAV8THE0"/>
<dbReference type="Proteomes" id="UP001159364">
    <property type="component" value="Linkage Group LG05"/>
</dbReference>
<evidence type="ECO:0000256" key="1">
    <source>
        <dbReference type="ARBA" id="ARBA00009995"/>
    </source>
</evidence>
<keyword evidence="5" id="KW-1185">Reference proteome</keyword>
<keyword evidence="3" id="KW-0808">Transferase</keyword>
<dbReference type="FunFam" id="3.40.50.2000:FF:000037">
    <property type="entry name" value="Glycosyltransferase"/>
    <property type="match status" value="1"/>
</dbReference>
<gene>
    <name evidence="4" type="ORF">K2173_014746</name>
</gene>
<dbReference type="Pfam" id="PF00201">
    <property type="entry name" value="UDPGT"/>
    <property type="match status" value="1"/>
</dbReference>
<protein>
    <submittedName>
        <fullName evidence="4">Uncharacterized protein</fullName>
    </submittedName>
</protein>
<dbReference type="EMBL" id="JAIWQS010000005">
    <property type="protein sequence ID" value="KAJ8765624.1"/>
    <property type="molecule type" value="Genomic_DNA"/>
</dbReference>
<dbReference type="PANTHER" id="PTHR48045:SF20">
    <property type="entry name" value="UDP-RHAMNOSE:RHAMNOSYLTRANSFERASE 1"/>
    <property type="match status" value="1"/>
</dbReference>
<dbReference type="SUPFAM" id="SSF53756">
    <property type="entry name" value="UDP-Glycosyltransferase/glycogen phosphorylase"/>
    <property type="match status" value="1"/>
</dbReference>